<reference evidence="2" key="1">
    <citation type="journal article" date="2019" name="Int. J. Syst. Evol. Microbiol.">
        <title>The Global Catalogue of Microorganisms (GCM) 10K type strain sequencing project: providing services to taxonomists for standard genome sequencing and annotation.</title>
        <authorList>
            <consortium name="The Broad Institute Genomics Platform"/>
            <consortium name="The Broad Institute Genome Sequencing Center for Infectious Disease"/>
            <person name="Wu L."/>
            <person name="Ma J."/>
        </authorList>
    </citation>
    <scope>NUCLEOTIDE SEQUENCE [LARGE SCALE GENOMIC DNA]</scope>
    <source>
        <strain evidence="2">JCM 17068</strain>
    </source>
</reference>
<proteinExistence type="predicted"/>
<accession>A0ABP7ULQ3</accession>
<keyword evidence="2" id="KW-1185">Reference proteome</keyword>
<gene>
    <name evidence="1" type="ORF">GCM10022388_10390</name>
</gene>
<evidence type="ECO:0000313" key="2">
    <source>
        <dbReference type="Proteomes" id="UP001500426"/>
    </source>
</evidence>
<name>A0ABP7ULQ3_9FLAO</name>
<dbReference type="Proteomes" id="UP001500426">
    <property type="component" value="Unassembled WGS sequence"/>
</dbReference>
<sequence>MKKEEENKVVTKTESPCPSDGVCTTEILKNKSLVIKTDEFGSTYTQIIDNETTSIIVYQYNRIVKGDLQDAGYREEIIFEINNNDTELNLTNKELQQTKMHFGRFCFCRGQTGYYKVEEGKLKLKKINDNITLNLDFTITKVPQIIKTITSSIN</sequence>
<dbReference type="RefSeq" id="WP_345091657.1">
    <property type="nucleotide sequence ID" value="NZ_BAABCS010000009.1"/>
</dbReference>
<protein>
    <submittedName>
        <fullName evidence="1">Uncharacterized protein</fullName>
    </submittedName>
</protein>
<dbReference type="EMBL" id="BAABCS010000009">
    <property type="protein sequence ID" value="GAA4046772.1"/>
    <property type="molecule type" value="Genomic_DNA"/>
</dbReference>
<organism evidence="1 2">
    <name type="scientific">Flavobacterium chungnamense</name>
    <dbReference type="NCBI Taxonomy" id="706182"/>
    <lineage>
        <taxon>Bacteria</taxon>
        <taxon>Pseudomonadati</taxon>
        <taxon>Bacteroidota</taxon>
        <taxon>Flavobacteriia</taxon>
        <taxon>Flavobacteriales</taxon>
        <taxon>Flavobacteriaceae</taxon>
        <taxon>Flavobacterium</taxon>
    </lineage>
</organism>
<evidence type="ECO:0000313" key="1">
    <source>
        <dbReference type="EMBL" id="GAA4046772.1"/>
    </source>
</evidence>
<comment type="caution">
    <text evidence="1">The sequence shown here is derived from an EMBL/GenBank/DDBJ whole genome shotgun (WGS) entry which is preliminary data.</text>
</comment>